<evidence type="ECO:0000256" key="12">
    <source>
        <dbReference type="ARBA" id="ARBA00049409"/>
    </source>
</evidence>
<dbReference type="GO" id="GO:0000287">
    <property type="term" value="F:magnesium ion binding"/>
    <property type="evidence" value="ECO:0007669"/>
    <property type="project" value="InterPro"/>
</dbReference>
<comment type="similarity">
    <text evidence="3 13">Belongs to the phosphohexose mutase family.</text>
</comment>
<organism evidence="17 18">
    <name type="scientific">Danaus chrysippus</name>
    <name type="common">African queen</name>
    <dbReference type="NCBI Taxonomy" id="151541"/>
    <lineage>
        <taxon>Eukaryota</taxon>
        <taxon>Metazoa</taxon>
        <taxon>Ecdysozoa</taxon>
        <taxon>Arthropoda</taxon>
        <taxon>Hexapoda</taxon>
        <taxon>Insecta</taxon>
        <taxon>Pterygota</taxon>
        <taxon>Neoptera</taxon>
        <taxon>Endopterygota</taxon>
        <taxon>Lepidoptera</taxon>
        <taxon>Glossata</taxon>
        <taxon>Ditrysia</taxon>
        <taxon>Papilionoidea</taxon>
        <taxon>Nymphalidae</taxon>
        <taxon>Danainae</taxon>
        <taxon>Danaini</taxon>
        <taxon>Danaina</taxon>
        <taxon>Danaus</taxon>
        <taxon>Anosia</taxon>
    </lineage>
</organism>
<dbReference type="FunFam" id="3.30.310.50:FF:000002">
    <property type="entry name" value="Phosphoglucomutase 5"/>
    <property type="match status" value="1"/>
</dbReference>
<feature type="domain" description="Alpha-D-phosphohexomutase alpha/beta/alpha" evidence="14">
    <location>
        <begin position="15"/>
        <end position="151"/>
    </location>
</feature>
<dbReference type="Pfam" id="PF02880">
    <property type="entry name" value="PGM_PMM_III"/>
    <property type="match status" value="1"/>
</dbReference>
<dbReference type="InterPro" id="IPR005844">
    <property type="entry name" value="A-D-PHexomutase_a/b/a-I"/>
</dbReference>
<dbReference type="GO" id="GO:0004614">
    <property type="term" value="F:phosphoglucomutase activity"/>
    <property type="evidence" value="ECO:0007669"/>
    <property type="project" value="UniProtKB-EC"/>
</dbReference>
<evidence type="ECO:0000256" key="11">
    <source>
        <dbReference type="ARBA" id="ARBA00049318"/>
    </source>
</evidence>
<dbReference type="AlphaFoldDB" id="A0A8J2QKH3"/>
<evidence type="ECO:0000256" key="1">
    <source>
        <dbReference type="ARBA" id="ARBA00000443"/>
    </source>
</evidence>
<dbReference type="EMBL" id="CAKASE010000052">
    <property type="protein sequence ID" value="CAG9564874.1"/>
    <property type="molecule type" value="Genomic_DNA"/>
</dbReference>
<dbReference type="PRINTS" id="PR00509">
    <property type="entry name" value="PGMPMM"/>
</dbReference>
<feature type="domain" description="Alpha-D-phosphohexomutase alpha/beta/alpha" evidence="15">
    <location>
        <begin position="189"/>
        <end position="295"/>
    </location>
</feature>
<keyword evidence="6" id="KW-0597">Phosphoprotein</keyword>
<dbReference type="EC" id="5.4.2.2" evidence="4"/>
<dbReference type="InterPro" id="IPR016066">
    <property type="entry name" value="A-D-PHexomutase_CS"/>
</dbReference>
<dbReference type="NCBIfam" id="NF005737">
    <property type="entry name" value="PRK07564.1-1"/>
    <property type="match status" value="1"/>
</dbReference>
<dbReference type="PROSITE" id="PS00710">
    <property type="entry name" value="PGM_PMM"/>
    <property type="match status" value="1"/>
</dbReference>
<evidence type="ECO:0000256" key="7">
    <source>
        <dbReference type="ARBA" id="ARBA00022723"/>
    </source>
</evidence>
<dbReference type="InterPro" id="IPR005841">
    <property type="entry name" value="Alpha-D-phosphohexomutase_SF"/>
</dbReference>
<name>A0A8J2QKH3_9NEOP</name>
<feature type="domain" description="Alpha-D-phosphohexomutase alpha/beta/alpha" evidence="16">
    <location>
        <begin position="324"/>
        <end position="418"/>
    </location>
</feature>
<comment type="catalytic activity">
    <reaction evidence="11">
        <text>alpha-D-glucose 1,6-bisphosphate + L-seryl-[protein] = O-phospho-L-seryl-[protein] + alpha-D-glucose 6-phosphate</text>
        <dbReference type="Rhea" id="RHEA:68752"/>
        <dbReference type="Rhea" id="RHEA-COMP:9863"/>
        <dbReference type="Rhea" id="RHEA-COMP:11604"/>
        <dbReference type="ChEBI" id="CHEBI:29999"/>
        <dbReference type="ChEBI" id="CHEBI:58225"/>
        <dbReference type="ChEBI" id="CHEBI:58392"/>
        <dbReference type="ChEBI" id="CHEBI:83421"/>
    </reaction>
</comment>
<accession>A0A8J2QKH3</accession>
<protein>
    <recommendedName>
        <fullName evidence="4">phosphoglucomutase (alpha-D-glucose-1,6-bisphosphate-dependent)</fullName>
        <ecNumber evidence="4">5.4.2.2</ecNumber>
    </recommendedName>
</protein>
<keyword evidence="7 13" id="KW-0479">Metal-binding</keyword>
<dbReference type="GO" id="GO:0006006">
    <property type="term" value="P:glucose metabolic process"/>
    <property type="evidence" value="ECO:0007669"/>
    <property type="project" value="UniProtKB-KW"/>
</dbReference>
<evidence type="ECO:0000256" key="13">
    <source>
        <dbReference type="RuleBase" id="RU004326"/>
    </source>
</evidence>
<dbReference type="InterPro" id="IPR005845">
    <property type="entry name" value="A-D-PHexomutase_a/b/a-II"/>
</dbReference>
<comment type="catalytic activity">
    <reaction evidence="1">
        <text>alpha-D-glucose 1-phosphate = alpha-D-glucose 6-phosphate</text>
        <dbReference type="Rhea" id="RHEA:23536"/>
        <dbReference type="ChEBI" id="CHEBI:58225"/>
        <dbReference type="ChEBI" id="CHEBI:58601"/>
        <dbReference type="EC" id="5.4.2.2"/>
    </reaction>
</comment>
<dbReference type="Pfam" id="PF24947">
    <property type="entry name" value="PGM1_C_vert_fung"/>
    <property type="match status" value="1"/>
</dbReference>
<evidence type="ECO:0000256" key="8">
    <source>
        <dbReference type="ARBA" id="ARBA00022842"/>
    </source>
</evidence>
<keyword evidence="8 13" id="KW-0460">Magnesium</keyword>
<dbReference type="Pfam" id="PF02878">
    <property type="entry name" value="PGM_PMM_I"/>
    <property type="match status" value="1"/>
</dbReference>
<dbReference type="InterPro" id="IPR045244">
    <property type="entry name" value="PGM"/>
</dbReference>
<evidence type="ECO:0000313" key="18">
    <source>
        <dbReference type="Proteomes" id="UP000789524"/>
    </source>
</evidence>
<dbReference type="InterPro" id="IPR016055">
    <property type="entry name" value="A-D-PHexomutase_a/b/a-I/II/III"/>
</dbReference>
<evidence type="ECO:0000256" key="2">
    <source>
        <dbReference type="ARBA" id="ARBA00001946"/>
    </source>
</evidence>
<evidence type="ECO:0000259" key="16">
    <source>
        <dbReference type="Pfam" id="PF02880"/>
    </source>
</evidence>
<comment type="catalytic activity">
    <reaction evidence="12">
        <text>O-phospho-L-seryl-[protein] + alpha-D-glucose 1-phosphate = alpha-D-glucose 1,6-bisphosphate + L-seryl-[protein]</text>
        <dbReference type="Rhea" id="RHEA:68748"/>
        <dbReference type="Rhea" id="RHEA-COMP:9863"/>
        <dbReference type="Rhea" id="RHEA-COMP:11604"/>
        <dbReference type="ChEBI" id="CHEBI:29999"/>
        <dbReference type="ChEBI" id="CHEBI:58392"/>
        <dbReference type="ChEBI" id="CHEBI:58601"/>
        <dbReference type="ChEBI" id="CHEBI:83421"/>
    </reaction>
</comment>
<dbReference type="SUPFAM" id="SSF55957">
    <property type="entry name" value="Phosphoglucomutase, C-terminal domain"/>
    <property type="match status" value="1"/>
</dbReference>
<evidence type="ECO:0000259" key="14">
    <source>
        <dbReference type="Pfam" id="PF02878"/>
    </source>
</evidence>
<gene>
    <name evidence="17" type="ORF">DCHRY22_LOCUS5807</name>
</gene>
<evidence type="ECO:0000256" key="3">
    <source>
        <dbReference type="ARBA" id="ARBA00010231"/>
    </source>
</evidence>
<evidence type="ECO:0000256" key="4">
    <source>
        <dbReference type="ARBA" id="ARBA00012728"/>
    </source>
</evidence>
<dbReference type="Gene3D" id="3.40.120.10">
    <property type="entry name" value="Alpha-D-Glucose-1,6-Bisphosphate, subunit A, domain 3"/>
    <property type="match status" value="3"/>
</dbReference>
<dbReference type="OrthoDB" id="2291at2759"/>
<dbReference type="FunFam" id="3.40.120.10:FF:000004">
    <property type="entry name" value="Phosphoglucomutase 5"/>
    <property type="match status" value="1"/>
</dbReference>
<keyword evidence="9" id="KW-0413">Isomerase</keyword>
<dbReference type="Gene3D" id="3.30.310.50">
    <property type="entry name" value="Alpha-D-phosphohexomutase, C-terminal domain"/>
    <property type="match status" value="1"/>
</dbReference>
<dbReference type="Pfam" id="PF02879">
    <property type="entry name" value="PGM_PMM_II"/>
    <property type="match status" value="1"/>
</dbReference>
<dbReference type="SUPFAM" id="SSF53738">
    <property type="entry name" value="Phosphoglucomutase, first 3 domains"/>
    <property type="match status" value="3"/>
</dbReference>
<reference evidence="17" key="1">
    <citation type="submission" date="2021-09" db="EMBL/GenBank/DDBJ databases">
        <authorList>
            <person name="Martin H S."/>
        </authorList>
    </citation>
    <scope>NUCLEOTIDE SEQUENCE</scope>
</reference>
<evidence type="ECO:0000259" key="15">
    <source>
        <dbReference type="Pfam" id="PF02879"/>
    </source>
</evidence>
<evidence type="ECO:0000256" key="9">
    <source>
        <dbReference type="ARBA" id="ARBA00023235"/>
    </source>
</evidence>
<evidence type="ECO:0000256" key="10">
    <source>
        <dbReference type="ARBA" id="ARBA00023277"/>
    </source>
</evidence>
<keyword evidence="10" id="KW-0119">Carbohydrate metabolism</keyword>
<comment type="caution">
    <text evidence="17">The sequence shown here is derived from an EMBL/GenBank/DDBJ whole genome shotgun (WGS) entry which is preliminary data.</text>
</comment>
<evidence type="ECO:0000256" key="6">
    <source>
        <dbReference type="ARBA" id="ARBA00022553"/>
    </source>
</evidence>
<dbReference type="GO" id="GO:0005829">
    <property type="term" value="C:cytosol"/>
    <property type="evidence" value="ECO:0007669"/>
    <property type="project" value="TreeGrafter"/>
</dbReference>
<dbReference type="PANTHER" id="PTHR22573:SF2">
    <property type="entry name" value="PHOSPHOGLUCOMUTASE"/>
    <property type="match status" value="1"/>
</dbReference>
<keyword evidence="18" id="KW-1185">Reference proteome</keyword>
<dbReference type="InterPro" id="IPR005846">
    <property type="entry name" value="A-D-PHexomutase_a/b/a-III"/>
</dbReference>
<dbReference type="FunFam" id="3.40.120.10:FF:000005">
    <property type="entry name" value="Phosphoglucomutase 5"/>
    <property type="match status" value="1"/>
</dbReference>
<comment type="cofactor">
    <cofactor evidence="2">
        <name>Mg(2+)</name>
        <dbReference type="ChEBI" id="CHEBI:18420"/>
    </cofactor>
</comment>
<dbReference type="Proteomes" id="UP000789524">
    <property type="component" value="Unassembled WGS sequence"/>
</dbReference>
<dbReference type="FunFam" id="3.40.120.10:FF:000006">
    <property type="entry name" value="Phosphoglucomutase PgmA"/>
    <property type="match status" value="1"/>
</dbReference>
<proteinExistence type="inferred from homology"/>
<evidence type="ECO:0000313" key="17">
    <source>
        <dbReference type="EMBL" id="CAG9564874.1"/>
    </source>
</evidence>
<sequence>MLKVEEIETVPYEGQQPGTSGLRKKVKVFLQKNYVENFIQSILNVNEELEGCTLVVGGDGRYLVKEVVDTIIKICAGNGVGKLIIGQNGLLSTPAVSHLIRKNETLGGIILTASHNPGGVDNDFGIKFNTSNGGPAPDGVTNEIYRHSTIIKSYKIVPNIKCDITTIGITRFKIEEKDFVVEVIDSVKDYLDYMKEIFNFPLIKTLLEGSDDKKKFNILIDSMNGVTGPYVKRIFVDELGATENNLRRVVPMEDFGGIHPDPNLTYAEDLVKEVRKGDYDFGAAFDGDGDRNMILGRGAMFVTPADSLAILASWLHVIPYFQRTGVKGFARSMPTAAAVDRVAKDMGKEMFEVPTGWKYFGNLMDADRLSLCGEESFGTGSDHIREKDGVWAALAWLNVIAHSGLSVKELLMKHWRKYGRNYFARHDFEECSLDSCRQLMSDLERTVTAEGFVGSKHYIQDVENAVVAADNFSYMDPIDRSVALNQGIRLVFENGSRIIYRLSGTGSQGATLRVYLEAYTPCDGDIHMSTEERLESLVTLAMRFGRVRKYTGRDKPTVIT</sequence>
<dbReference type="InterPro" id="IPR036900">
    <property type="entry name" value="A-D-PHexomutase_C_sf"/>
</dbReference>
<keyword evidence="5" id="KW-0313">Glucose metabolism</keyword>
<evidence type="ECO:0000256" key="5">
    <source>
        <dbReference type="ARBA" id="ARBA00022526"/>
    </source>
</evidence>
<dbReference type="PANTHER" id="PTHR22573">
    <property type="entry name" value="PHOSPHOHEXOMUTASE FAMILY MEMBER"/>
    <property type="match status" value="1"/>
</dbReference>